<feature type="region of interest" description="Disordered" evidence="1">
    <location>
        <begin position="1"/>
        <end position="48"/>
    </location>
</feature>
<accession>A0A136IY97</accession>
<evidence type="ECO:0000313" key="3">
    <source>
        <dbReference type="Proteomes" id="UP000070501"/>
    </source>
</evidence>
<dbReference type="AlphaFoldDB" id="A0A136IY97"/>
<evidence type="ECO:0000313" key="2">
    <source>
        <dbReference type="EMBL" id="KXJ89945.1"/>
    </source>
</evidence>
<dbReference type="OrthoDB" id="5275938at2759"/>
<feature type="compositionally biased region" description="Polar residues" evidence="1">
    <location>
        <begin position="15"/>
        <end position="28"/>
    </location>
</feature>
<keyword evidence="3" id="KW-1185">Reference proteome</keyword>
<evidence type="ECO:0008006" key="4">
    <source>
        <dbReference type="Google" id="ProtNLM"/>
    </source>
</evidence>
<proteinExistence type="predicted"/>
<dbReference type="STRING" id="196109.A0A136IY97"/>
<protein>
    <recommendedName>
        <fullName evidence="4">BTB domain-containing protein</fullName>
    </recommendedName>
</protein>
<organism evidence="2 3">
    <name type="scientific">Microdochium bolleyi</name>
    <dbReference type="NCBI Taxonomy" id="196109"/>
    <lineage>
        <taxon>Eukaryota</taxon>
        <taxon>Fungi</taxon>
        <taxon>Dikarya</taxon>
        <taxon>Ascomycota</taxon>
        <taxon>Pezizomycotina</taxon>
        <taxon>Sordariomycetes</taxon>
        <taxon>Xylariomycetidae</taxon>
        <taxon>Xylariales</taxon>
        <taxon>Microdochiaceae</taxon>
        <taxon>Microdochium</taxon>
    </lineage>
</organism>
<sequence>MTTPLEITEPRSETTDSALWTRATSTPAESAANPCPSSPSGSDMTLDGPDAQVIVYDARGDLWLRTHGHDALGCSDEGLFLVCSRTLARTSTVFETMLWGGGQAKSRAAAAAATHDPWLAELPEDPTSGMKALLGLMHSSHGDLGSASITRADFVPRVYDLVMLADKYDCLGMLRPWAGAWAQWIPHSIPHGGEENLLRMAWVCYGLGDREGYQAVVSELVVDFEVGFHEDIEEFLPALPPGLLETMDVLRVYLIRSLLAPVILSIAALIRSGDRPVGLCREAGNSLCGEDEPASCEAQMLGRLVVHLHAHGLWPVPEPAAVPHSPGELSLIIARLAAACATGGCARQGESDEDEDVKGNENDWVLHGDCRPFDCPGEQEGSVGALVYRREWVFDAEQLREHFERRAKVTGVAQFSPVRLGDSREVQFPE</sequence>
<dbReference type="InParanoid" id="A0A136IY97"/>
<reference evidence="3" key="1">
    <citation type="submission" date="2016-02" db="EMBL/GenBank/DDBJ databases">
        <title>Draft genome sequence of Microdochium bolleyi, a fungal endophyte of beachgrass.</title>
        <authorList>
            <consortium name="DOE Joint Genome Institute"/>
            <person name="David A.S."/>
            <person name="May G."/>
            <person name="Haridas S."/>
            <person name="Lim J."/>
            <person name="Wang M."/>
            <person name="Labutti K."/>
            <person name="Lipzen A."/>
            <person name="Barry K."/>
            <person name="Grigoriev I.V."/>
        </authorList>
    </citation>
    <scope>NUCLEOTIDE SEQUENCE [LARGE SCALE GENOMIC DNA]</scope>
    <source>
        <strain evidence="3">J235TASD1</strain>
    </source>
</reference>
<dbReference type="Proteomes" id="UP000070501">
    <property type="component" value="Unassembled WGS sequence"/>
</dbReference>
<evidence type="ECO:0000256" key="1">
    <source>
        <dbReference type="SAM" id="MobiDB-lite"/>
    </source>
</evidence>
<name>A0A136IY97_9PEZI</name>
<dbReference type="EMBL" id="KQ964254">
    <property type="protein sequence ID" value="KXJ89945.1"/>
    <property type="molecule type" value="Genomic_DNA"/>
</dbReference>
<gene>
    <name evidence="2" type="ORF">Micbo1qcDRAFT_177122</name>
</gene>